<keyword evidence="3" id="KW-1185">Reference proteome</keyword>
<protein>
    <submittedName>
        <fullName evidence="2">Uncharacterized protein</fullName>
    </submittedName>
</protein>
<organism evidence="2 3">
    <name type="scientific">Prorocentrum cordatum</name>
    <dbReference type="NCBI Taxonomy" id="2364126"/>
    <lineage>
        <taxon>Eukaryota</taxon>
        <taxon>Sar</taxon>
        <taxon>Alveolata</taxon>
        <taxon>Dinophyceae</taxon>
        <taxon>Prorocentrales</taxon>
        <taxon>Prorocentraceae</taxon>
        <taxon>Prorocentrum</taxon>
    </lineage>
</organism>
<dbReference type="Proteomes" id="UP001189429">
    <property type="component" value="Unassembled WGS sequence"/>
</dbReference>
<proteinExistence type="predicted"/>
<gene>
    <name evidence="2" type="ORF">PCOR1329_LOCUS71366</name>
</gene>
<feature type="compositionally biased region" description="Basic and acidic residues" evidence="1">
    <location>
        <begin position="116"/>
        <end position="128"/>
    </location>
</feature>
<evidence type="ECO:0000313" key="2">
    <source>
        <dbReference type="EMBL" id="CAK0891396.1"/>
    </source>
</evidence>
<sequence length="163" mass="18409">MVRKPVTKVEEIIVEVPVGLQCELYEQAGRVISRREYSVGAEEESLYMQDKGLGAMTVPWKIEQQEPWVREALLSELHELRQSNALLARQNSWVAQDLREYTRRVELLRADIDRERRDTRSRDGEHRWSGTGSPVAAAAPAGQEAAEQSITTELPSPASPLPC</sequence>
<feature type="region of interest" description="Disordered" evidence="1">
    <location>
        <begin position="116"/>
        <end position="163"/>
    </location>
</feature>
<evidence type="ECO:0000313" key="3">
    <source>
        <dbReference type="Proteomes" id="UP001189429"/>
    </source>
</evidence>
<comment type="caution">
    <text evidence="2">The sequence shown here is derived from an EMBL/GenBank/DDBJ whole genome shotgun (WGS) entry which is preliminary data.</text>
</comment>
<evidence type="ECO:0000256" key="1">
    <source>
        <dbReference type="SAM" id="MobiDB-lite"/>
    </source>
</evidence>
<accession>A0ABN9X1F7</accession>
<reference evidence="2" key="1">
    <citation type="submission" date="2023-10" db="EMBL/GenBank/DDBJ databases">
        <authorList>
            <person name="Chen Y."/>
            <person name="Shah S."/>
            <person name="Dougan E. K."/>
            <person name="Thang M."/>
            <person name="Chan C."/>
        </authorList>
    </citation>
    <scope>NUCLEOTIDE SEQUENCE [LARGE SCALE GENOMIC DNA]</scope>
</reference>
<dbReference type="EMBL" id="CAUYUJ010019471">
    <property type="protein sequence ID" value="CAK0891396.1"/>
    <property type="molecule type" value="Genomic_DNA"/>
</dbReference>
<feature type="compositionally biased region" description="Low complexity" evidence="1">
    <location>
        <begin position="132"/>
        <end position="149"/>
    </location>
</feature>
<name>A0ABN9X1F7_9DINO</name>